<dbReference type="OrthoDB" id="2355666at2"/>
<proteinExistence type="predicted"/>
<evidence type="ECO:0008006" key="4">
    <source>
        <dbReference type="Google" id="ProtNLM"/>
    </source>
</evidence>
<dbReference type="RefSeq" id="WP_071312143.1">
    <property type="nucleotide sequence ID" value="NZ_MLQQ01000001.1"/>
</dbReference>
<reference evidence="2 3" key="1">
    <citation type="submission" date="2016-10" db="EMBL/GenBank/DDBJ databases">
        <title>Draft genome sequences of four alkaliphilic bacteria belonging to the Anaerobacillus genus.</title>
        <authorList>
            <person name="Bassil N.M."/>
            <person name="Lloyd J.R."/>
        </authorList>
    </citation>
    <scope>NUCLEOTIDE SEQUENCE [LARGE SCALE GENOMIC DNA]</scope>
    <source>
        <strain evidence="2 3">DSM 15340</strain>
    </source>
</reference>
<accession>A0A1S2LX36</accession>
<dbReference type="InterPro" id="IPR025426">
    <property type="entry name" value="DUF4305"/>
</dbReference>
<dbReference type="Pfam" id="PF14146">
    <property type="entry name" value="DUF4305"/>
    <property type="match status" value="1"/>
</dbReference>
<evidence type="ECO:0000313" key="3">
    <source>
        <dbReference type="Proteomes" id="UP000180098"/>
    </source>
</evidence>
<feature type="transmembrane region" description="Helical" evidence="1">
    <location>
        <begin position="6"/>
        <end position="23"/>
    </location>
</feature>
<name>A0A1S2LX36_9BACI</name>
<dbReference type="EMBL" id="MLQQ01000001">
    <property type="protein sequence ID" value="OIJ16217.1"/>
    <property type="molecule type" value="Genomic_DNA"/>
</dbReference>
<sequence>MKSPRFWGYMYLFMGFSFVYLAIQQSSRSGTFDLFTIALMAIAAYDFMIGIRYLTLKPKTTEKKDD</sequence>
<organism evidence="2 3">
    <name type="scientific">Anaerobacillus arseniciselenatis</name>
    <dbReference type="NCBI Taxonomy" id="85682"/>
    <lineage>
        <taxon>Bacteria</taxon>
        <taxon>Bacillati</taxon>
        <taxon>Bacillota</taxon>
        <taxon>Bacilli</taxon>
        <taxon>Bacillales</taxon>
        <taxon>Bacillaceae</taxon>
        <taxon>Anaerobacillus</taxon>
    </lineage>
</organism>
<keyword evidence="1" id="KW-0472">Membrane</keyword>
<dbReference type="Proteomes" id="UP000180098">
    <property type="component" value="Unassembled WGS sequence"/>
</dbReference>
<keyword evidence="1" id="KW-1133">Transmembrane helix</keyword>
<comment type="caution">
    <text evidence="2">The sequence shown here is derived from an EMBL/GenBank/DDBJ whole genome shotgun (WGS) entry which is preliminary data.</text>
</comment>
<dbReference type="AlphaFoldDB" id="A0A1S2LX36"/>
<evidence type="ECO:0000313" key="2">
    <source>
        <dbReference type="EMBL" id="OIJ16217.1"/>
    </source>
</evidence>
<keyword evidence="1" id="KW-0812">Transmembrane</keyword>
<gene>
    <name evidence="2" type="ORF">BKP35_04365</name>
</gene>
<protein>
    <recommendedName>
        <fullName evidence="4">DUF4305 domain-containing protein</fullName>
    </recommendedName>
</protein>
<feature type="transmembrane region" description="Helical" evidence="1">
    <location>
        <begin position="35"/>
        <end position="54"/>
    </location>
</feature>
<evidence type="ECO:0000256" key="1">
    <source>
        <dbReference type="SAM" id="Phobius"/>
    </source>
</evidence>
<keyword evidence="3" id="KW-1185">Reference proteome</keyword>